<protein>
    <recommendedName>
        <fullName evidence="9">Chaperone protein DnaJ</fullName>
    </recommendedName>
</protein>
<dbReference type="PROSITE" id="PS50076">
    <property type="entry name" value="DNAJ_2"/>
    <property type="match status" value="1"/>
</dbReference>
<dbReference type="InterPro" id="IPR001623">
    <property type="entry name" value="DnaJ_domain"/>
</dbReference>
<accession>A0ABU4VFP1</accession>
<feature type="domain" description="CR-type" evidence="12">
    <location>
        <begin position="133"/>
        <end position="215"/>
    </location>
</feature>
<dbReference type="SMART" id="SM00271">
    <property type="entry name" value="DnaJ"/>
    <property type="match status" value="1"/>
</dbReference>
<comment type="cofactor">
    <cofactor evidence="9">
        <name>Zn(2+)</name>
        <dbReference type="ChEBI" id="CHEBI:29105"/>
    </cofactor>
    <text evidence="9">Binds 2 Zn(2+) ions per monomer.</text>
</comment>
<dbReference type="InterPro" id="IPR036410">
    <property type="entry name" value="HSP_DnaJ_Cys-rich_dom_sf"/>
</dbReference>
<evidence type="ECO:0000256" key="2">
    <source>
        <dbReference type="ARBA" id="ARBA00022705"/>
    </source>
</evidence>
<dbReference type="Gene3D" id="1.10.287.110">
    <property type="entry name" value="DnaJ domain"/>
    <property type="match status" value="1"/>
</dbReference>
<dbReference type="NCBIfam" id="TIGR02349">
    <property type="entry name" value="DnaJ_bact"/>
    <property type="match status" value="1"/>
</dbReference>
<evidence type="ECO:0000256" key="9">
    <source>
        <dbReference type="HAMAP-Rule" id="MF_01152"/>
    </source>
</evidence>
<gene>
    <name evidence="9 13" type="primary">dnaJ</name>
    <name evidence="13" type="ORF">SK069_03370</name>
</gene>
<dbReference type="HAMAP" id="MF_01152">
    <property type="entry name" value="DnaJ"/>
    <property type="match status" value="1"/>
</dbReference>
<evidence type="ECO:0000256" key="5">
    <source>
        <dbReference type="ARBA" id="ARBA00022771"/>
    </source>
</evidence>
<comment type="subcellular location">
    <subcellularLocation>
        <location evidence="9">Cytoplasm</location>
    </subcellularLocation>
</comment>
<dbReference type="EMBL" id="JAXAVX010000001">
    <property type="protein sequence ID" value="MDX8150622.1"/>
    <property type="molecule type" value="Genomic_DNA"/>
</dbReference>
<evidence type="ECO:0000256" key="1">
    <source>
        <dbReference type="ARBA" id="ARBA00022490"/>
    </source>
</evidence>
<feature type="binding site" evidence="9">
    <location>
        <position position="146"/>
    </location>
    <ligand>
        <name>Zn(2+)</name>
        <dbReference type="ChEBI" id="CHEBI:29105"/>
        <label>1</label>
    </ligand>
</feature>
<dbReference type="Pfam" id="PF00684">
    <property type="entry name" value="DnaJ_CXXCXGXG"/>
    <property type="match status" value="1"/>
</dbReference>
<comment type="domain">
    <text evidence="9">The J domain is necessary and sufficient to stimulate DnaK ATPase activity. Zinc center 1 plays an important role in the autonomous, DnaK-independent chaperone activity of DnaJ. Zinc center 2 is essential for interaction with DnaK and for DnaJ activity.</text>
</comment>
<dbReference type="CDD" id="cd10747">
    <property type="entry name" value="DnaJ_C"/>
    <property type="match status" value="1"/>
</dbReference>
<keyword evidence="7 9" id="KW-0346">Stress response</keyword>
<keyword evidence="14" id="KW-1185">Reference proteome</keyword>
<dbReference type="Proteomes" id="UP001277761">
    <property type="component" value="Unassembled WGS sequence"/>
</dbReference>
<dbReference type="Pfam" id="PF00226">
    <property type="entry name" value="DnaJ"/>
    <property type="match status" value="1"/>
</dbReference>
<evidence type="ECO:0000259" key="12">
    <source>
        <dbReference type="PROSITE" id="PS51188"/>
    </source>
</evidence>
<evidence type="ECO:0000313" key="13">
    <source>
        <dbReference type="EMBL" id="MDX8150622.1"/>
    </source>
</evidence>
<dbReference type="CDD" id="cd10719">
    <property type="entry name" value="DnaJ_zf"/>
    <property type="match status" value="1"/>
</dbReference>
<keyword evidence="3 9" id="KW-0479">Metal-binding</keyword>
<dbReference type="Gene3D" id="2.10.230.10">
    <property type="entry name" value="Heat shock protein DnaJ, cysteine-rich domain"/>
    <property type="match status" value="1"/>
</dbReference>
<reference evidence="13 14" key="1">
    <citation type="submission" date="2023-11" db="EMBL/GenBank/DDBJ databases">
        <authorList>
            <person name="Xu M."/>
            <person name="Jiang T."/>
        </authorList>
    </citation>
    <scope>NUCLEOTIDE SEQUENCE [LARGE SCALE GENOMIC DNA]</scope>
    <source>
        <strain evidence="13 14">SD</strain>
    </source>
</reference>
<dbReference type="SUPFAM" id="SSF57938">
    <property type="entry name" value="DnaJ/Hsp40 cysteine-rich domain"/>
    <property type="match status" value="1"/>
</dbReference>
<dbReference type="PANTHER" id="PTHR43096:SF48">
    <property type="entry name" value="CHAPERONE PROTEIN DNAJ"/>
    <property type="match status" value="1"/>
</dbReference>
<dbReference type="CDD" id="cd06257">
    <property type="entry name" value="DnaJ"/>
    <property type="match status" value="1"/>
</dbReference>
<comment type="function">
    <text evidence="9">Participates actively in the response to hyperosmotic and heat shock by preventing the aggregation of stress-denatured proteins and by disaggregating proteins, also in an autonomous, DnaK-independent fashion. Unfolded proteins bind initially to DnaJ; upon interaction with the DnaJ-bound protein, DnaK hydrolyzes its bound ATP, resulting in the formation of a stable complex. GrpE releases ADP from DnaK; ATP binding to DnaK triggers the release of the substrate protein, thus completing the reaction cycle. Several rounds of ATP-dependent interactions between DnaJ, DnaK and GrpE are required for fully efficient folding. Also involved, together with DnaK and GrpE, in the DNA replication of plasmids through activation of initiation proteins.</text>
</comment>
<dbReference type="SUPFAM" id="SSF46565">
    <property type="entry name" value="Chaperone J-domain"/>
    <property type="match status" value="1"/>
</dbReference>
<comment type="similarity">
    <text evidence="9">Belongs to the DnaJ family.</text>
</comment>
<dbReference type="InterPro" id="IPR036869">
    <property type="entry name" value="J_dom_sf"/>
</dbReference>
<evidence type="ECO:0000256" key="6">
    <source>
        <dbReference type="ARBA" id="ARBA00022833"/>
    </source>
</evidence>
<evidence type="ECO:0000256" key="7">
    <source>
        <dbReference type="ARBA" id="ARBA00023016"/>
    </source>
</evidence>
<keyword evidence="6 9" id="KW-0862">Zinc</keyword>
<dbReference type="GO" id="GO:0016491">
    <property type="term" value="F:oxidoreductase activity"/>
    <property type="evidence" value="ECO:0007669"/>
    <property type="project" value="UniProtKB-KW"/>
</dbReference>
<keyword evidence="1 9" id="KW-0963">Cytoplasm</keyword>
<evidence type="ECO:0000313" key="14">
    <source>
        <dbReference type="Proteomes" id="UP001277761"/>
    </source>
</evidence>
<evidence type="ECO:0000256" key="4">
    <source>
        <dbReference type="ARBA" id="ARBA00022737"/>
    </source>
</evidence>
<feature type="zinc finger region" description="CR-type" evidence="10">
    <location>
        <begin position="133"/>
        <end position="215"/>
    </location>
</feature>
<dbReference type="InterPro" id="IPR018253">
    <property type="entry name" value="DnaJ_domain_CS"/>
</dbReference>
<feature type="domain" description="J" evidence="11">
    <location>
        <begin position="8"/>
        <end position="73"/>
    </location>
</feature>
<dbReference type="InterPro" id="IPR002939">
    <property type="entry name" value="DnaJ_C"/>
</dbReference>
<dbReference type="PANTHER" id="PTHR43096">
    <property type="entry name" value="DNAJ HOMOLOG 1, MITOCHONDRIAL-RELATED"/>
    <property type="match status" value="1"/>
</dbReference>
<dbReference type="PROSITE" id="PS00636">
    <property type="entry name" value="DNAJ_1"/>
    <property type="match status" value="1"/>
</dbReference>
<dbReference type="PRINTS" id="PR00625">
    <property type="entry name" value="JDOMAIN"/>
</dbReference>
<dbReference type="NCBIfam" id="NF008035">
    <property type="entry name" value="PRK10767.1"/>
    <property type="match status" value="1"/>
</dbReference>
<proteinExistence type="inferred from homology"/>
<dbReference type="InterPro" id="IPR012724">
    <property type="entry name" value="DnaJ"/>
</dbReference>
<dbReference type="PROSITE" id="PS51188">
    <property type="entry name" value="ZF_CR"/>
    <property type="match status" value="1"/>
</dbReference>
<organism evidence="13 14">
    <name type="scientific">Patulibacter brassicae</name>
    <dbReference type="NCBI Taxonomy" id="1705717"/>
    <lineage>
        <taxon>Bacteria</taxon>
        <taxon>Bacillati</taxon>
        <taxon>Actinomycetota</taxon>
        <taxon>Thermoleophilia</taxon>
        <taxon>Solirubrobacterales</taxon>
        <taxon>Patulibacteraceae</taxon>
        <taxon>Patulibacter</taxon>
    </lineage>
</organism>
<feature type="binding site" evidence="9">
    <location>
        <position position="163"/>
    </location>
    <ligand>
        <name>Zn(2+)</name>
        <dbReference type="ChEBI" id="CHEBI:29105"/>
        <label>2</label>
    </ligand>
</feature>
<keyword evidence="8 9" id="KW-0143">Chaperone</keyword>
<dbReference type="Pfam" id="PF01556">
    <property type="entry name" value="DnaJ_C"/>
    <property type="match status" value="1"/>
</dbReference>
<evidence type="ECO:0000256" key="3">
    <source>
        <dbReference type="ARBA" id="ARBA00022723"/>
    </source>
</evidence>
<name>A0ABU4VFP1_9ACTN</name>
<keyword evidence="2 9" id="KW-0235">DNA replication</keyword>
<feature type="binding site" evidence="9">
    <location>
        <position position="203"/>
    </location>
    <ligand>
        <name>Zn(2+)</name>
        <dbReference type="ChEBI" id="CHEBI:29105"/>
        <label>1</label>
    </ligand>
</feature>
<comment type="caution">
    <text evidence="13">The sequence shown here is derived from an EMBL/GenBank/DDBJ whole genome shotgun (WGS) entry which is preliminary data.</text>
</comment>
<dbReference type="InterPro" id="IPR008971">
    <property type="entry name" value="HSP40/DnaJ_pept-bd"/>
</dbReference>
<dbReference type="InterPro" id="IPR001305">
    <property type="entry name" value="HSP_DnaJ_Cys-rich_dom"/>
</dbReference>
<dbReference type="RefSeq" id="WP_319952767.1">
    <property type="nucleotide sequence ID" value="NZ_JAXAVX010000001.1"/>
</dbReference>
<evidence type="ECO:0000259" key="11">
    <source>
        <dbReference type="PROSITE" id="PS50076"/>
    </source>
</evidence>
<keyword evidence="4 9" id="KW-0677">Repeat</keyword>
<feature type="binding site" evidence="9">
    <location>
        <position position="166"/>
    </location>
    <ligand>
        <name>Zn(2+)</name>
        <dbReference type="ChEBI" id="CHEBI:29105"/>
        <label>2</label>
    </ligand>
</feature>
<evidence type="ECO:0000256" key="10">
    <source>
        <dbReference type="PROSITE-ProRule" id="PRU00546"/>
    </source>
</evidence>
<dbReference type="SUPFAM" id="SSF49493">
    <property type="entry name" value="HSP40/DnaJ peptide-binding domain"/>
    <property type="match status" value="2"/>
</dbReference>
<comment type="subunit">
    <text evidence="9">Homodimer.</text>
</comment>
<feature type="binding site" evidence="9">
    <location>
        <position position="149"/>
    </location>
    <ligand>
        <name>Zn(2+)</name>
        <dbReference type="ChEBI" id="CHEBI:29105"/>
        <label>1</label>
    </ligand>
</feature>
<feature type="binding site" evidence="9">
    <location>
        <position position="189"/>
    </location>
    <ligand>
        <name>Zn(2+)</name>
        <dbReference type="ChEBI" id="CHEBI:29105"/>
        <label>2</label>
    </ligand>
</feature>
<evidence type="ECO:0000256" key="8">
    <source>
        <dbReference type="ARBA" id="ARBA00023186"/>
    </source>
</evidence>
<sequence>MSQTVPRDPYEVLGVPRDADDAQIKKAFRRLARTLHPDVNPDDPEAQERFREVAEANEILSDPEKRATYDRFGHDGLRQAGMGPSFEGFGSLSDLFGAVFGQAFGGGGGPVGPRPGGDLAVQVEIDLAEAMRGTRTEVEIEVVARCGTCDGRRAAPGSRMTTCQRCGGHGVLDQVNRTPFGEMVRRVTCDVCQGQGQIPEEPCPDCRGRGLQATERTLTVDVPAGIADGQRIRLSGRGHQGDPGAPDGDLYVVVAVREHERFVRDGDDLVTVVPVPAPLAALGTTVTVDALDEPLEIDVPAATQPGTTVRLRGRGMPRVGGGRRGDLHVVVDVVVPRHLTARQRELLEELAGSIEERQLHDDESVVGRLRRLWRNR</sequence>
<keyword evidence="13" id="KW-0560">Oxidoreductase</keyword>
<feature type="binding site" evidence="9">
    <location>
        <position position="206"/>
    </location>
    <ligand>
        <name>Zn(2+)</name>
        <dbReference type="ChEBI" id="CHEBI:29105"/>
        <label>1</label>
    </ligand>
</feature>
<keyword evidence="5 9" id="KW-0863">Zinc-finger</keyword>
<dbReference type="Gene3D" id="2.60.260.20">
    <property type="entry name" value="Urease metallochaperone UreE, N-terminal domain"/>
    <property type="match status" value="2"/>
</dbReference>
<comment type="caution">
    <text evidence="9">Lacks conserved residue(s) required for the propagation of feature annotation.</text>
</comment>
<feature type="binding site" evidence="9">
    <location>
        <position position="192"/>
    </location>
    <ligand>
        <name>Zn(2+)</name>
        <dbReference type="ChEBI" id="CHEBI:29105"/>
        <label>2</label>
    </ligand>
</feature>